<gene>
    <name evidence="1" type="ORF">VSS16_35600</name>
</gene>
<protein>
    <submittedName>
        <fullName evidence="1">Uncharacterized protein</fullName>
    </submittedName>
</protein>
<proteinExistence type="predicted"/>
<dbReference type="Proteomes" id="UP001585080">
    <property type="component" value="Unassembled WGS sequence"/>
</dbReference>
<organism evidence="1 2">
    <name type="scientific">Streptomyces broussonetiae</name>
    <dbReference type="NCBI Taxonomy" id="2686304"/>
    <lineage>
        <taxon>Bacteria</taxon>
        <taxon>Bacillati</taxon>
        <taxon>Actinomycetota</taxon>
        <taxon>Actinomycetes</taxon>
        <taxon>Kitasatosporales</taxon>
        <taxon>Streptomycetaceae</taxon>
        <taxon>Streptomyces</taxon>
    </lineage>
</organism>
<dbReference type="RefSeq" id="WP_376736399.1">
    <property type="nucleotide sequence ID" value="NZ_JAYMRP010000065.1"/>
</dbReference>
<accession>A0ABV5EMA8</accession>
<dbReference type="EMBL" id="JAYMRP010000065">
    <property type="protein sequence ID" value="MFB8777971.1"/>
    <property type="molecule type" value="Genomic_DNA"/>
</dbReference>
<reference evidence="1 2" key="1">
    <citation type="submission" date="2024-01" db="EMBL/GenBank/DDBJ databases">
        <title>Genome mining of biosynthetic gene clusters to explore secondary metabolites of Streptomyces sp.</title>
        <authorList>
            <person name="Baig A."/>
            <person name="Ajitkumar Shintre N."/>
            <person name="Kumar H."/>
            <person name="Anbarasu A."/>
            <person name="Ramaiah S."/>
        </authorList>
    </citation>
    <scope>NUCLEOTIDE SEQUENCE [LARGE SCALE GENOMIC DNA]</scope>
    <source>
        <strain evidence="1 2">A57</strain>
    </source>
</reference>
<name>A0ABV5EMA8_9ACTN</name>
<comment type="caution">
    <text evidence="1">The sequence shown here is derived from an EMBL/GenBank/DDBJ whole genome shotgun (WGS) entry which is preliminary data.</text>
</comment>
<sequence length="68" mass="7598">MTNSLRFCYPCGEQITDPDDAVYLGHEMSDSGPGWDLYAHRAHVEQSGPDPVATRIVARLLIVQALRR</sequence>
<keyword evidence="2" id="KW-1185">Reference proteome</keyword>
<evidence type="ECO:0000313" key="1">
    <source>
        <dbReference type="EMBL" id="MFB8777971.1"/>
    </source>
</evidence>
<evidence type="ECO:0000313" key="2">
    <source>
        <dbReference type="Proteomes" id="UP001585080"/>
    </source>
</evidence>